<evidence type="ECO:0000313" key="2">
    <source>
        <dbReference type="EMBL" id="MDT0576212.1"/>
    </source>
</evidence>
<reference evidence="2 3" key="1">
    <citation type="submission" date="2023-09" db="EMBL/GenBank/DDBJ databases">
        <authorList>
            <person name="Rey-Velasco X."/>
        </authorList>
    </citation>
    <scope>NUCLEOTIDE SEQUENCE [LARGE SCALE GENOMIC DNA]</scope>
    <source>
        <strain evidence="2 3">F390</strain>
    </source>
</reference>
<keyword evidence="3" id="KW-1185">Reference proteome</keyword>
<dbReference type="InterPro" id="IPR011105">
    <property type="entry name" value="Cell_wall_hydrolase_SleB"/>
</dbReference>
<comment type="caution">
    <text evidence="2">The sequence shown here is derived from an EMBL/GenBank/DDBJ whole genome shotgun (WGS) entry which is preliminary data.</text>
</comment>
<dbReference type="InterPro" id="IPR042047">
    <property type="entry name" value="SleB_dom1"/>
</dbReference>
<gene>
    <name evidence="2" type="ORF">RM533_08435</name>
</gene>
<dbReference type="EMBL" id="JAVRHS010000005">
    <property type="protein sequence ID" value="MDT0576212.1"/>
    <property type="molecule type" value="Genomic_DNA"/>
</dbReference>
<feature type="domain" description="Cell wall hydrolase SleB" evidence="1">
    <location>
        <begin position="107"/>
        <end position="211"/>
    </location>
</feature>
<dbReference type="Pfam" id="PF07486">
    <property type="entry name" value="Hydrolase_2"/>
    <property type="match status" value="1"/>
</dbReference>
<dbReference type="Gene3D" id="1.10.10.2520">
    <property type="entry name" value="Cell wall hydrolase SleB, domain 1"/>
    <property type="match status" value="1"/>
</dbReference>
<protein>
    <submittedName>
        <fullName evidence="2">Cell wall hydrolase</fullName>
    </submittedName>
</protein>
<dbReference type="RefSeq" id="WP_311340779.1">
    <property type="nucleotide sequence ID" value="NZ_JAVRHS010000005.1"/>
</dbReference>
<organism evidence="2 3">
    <name type="scientific">Croceicoccus esteveae</name>
    <dbReference type="NCBI Taxonomy" id="3075597"/>
    <lineage>
        <taxon>Bacteria</taxon>
        <taxon>Pseudomonadati</taxon>
        <taxon>Pseudomonadota</taxon>
        <taxon>Alphaproteobacteria</taxon>
        <taxon>Sphingomonadales</taxon>
        <taxon>Erythrobacteraceae</taxon>
        <taxon>Croceicoccus</taxon>
    </lineage>
</organism>
<accession>A0ABU2ZLB1</accession>
<sequence>MLFSVEGSRANAEVLDYLPQFVTTQAETALVANSVPADAALERTTVFVSAPVVQAIPAPVEPINRKPDFDMVEATSLGDLVTAMPEPSSLGEELHCLAGAIYFESKGESLAGQLAVGRVIIARAQSGRFPESYCGVVLQRSQFSFVRGGRIPSINQSSKAWSRAKKLAMIANAGSWQSEAEGALFFHAKYAAPGWRNRMARLAQIDNHIFYR</sequence>
<dbReference type="GO" id="GO:0016787">
    <property type="term" value="F:hydrolase activity"/>
    <property type="evidence" value="ECO:0007669"/>
    <property type="project" value="UniProtKB-KW"/>
</dbReference>
<evidence type="ECO:0000313" key="3">
    <source>
        <dbReference type="Proteomes" id="UP001259803"/>
    </source>
</evidence>
<evidence type="ECO:0000259" key="1">
    <source>
        <dbReference type="Pfam" id="PF07486"/>
    </source>
</evidence>
<keyword evidence="2" id="KW-0378">Hydrolase</keyword>
<name>A0ABU2ZLB1_9SPHN</name>
<dbReference type="Proteomes" id="UP001259803">
    <property type="component" value="Unassembled WGS sequence"/>
</dbReference>
<proteinExistence type="predicted"/>